<feature type="signal peptide" evidence="10">
    <location>
        <begin position="1"/>
        <end position="21"/>
    </location>
</feature>
<comment type="similarity">
    <text evidence="1 10">Belongs to the tannase family.</text>
</comment>
<sequence length="530" mass="58217">MIYHYFFSVLIAALVSRAATASFAESCRSFSVKLADNNTPPGGIVEYVSAGTDLPLPYNDPSCNRPNQTVTADLCRIALDVSTSNLSSVVLELWLPRNWTGRFLATGNGGIDGCIKYEDLAYGAAHGFAVVGSNNGHNGTSGRAFYQNEDVVIDFSWRALHTIVEIGKNLTSRFYGYPHRTSYYLGCSLGGRQGINAADRFPGDFDGIVAGSPAVDFNNLVSWRASFFPLTGSYNSSEFITRAQWTGLIHDEILRQCDGIDGVWDGIIEDPTLCHFHPDPLACTTTAHKENCLSAVQIETVRRIFSPLLAGDGELIFPAMQPGSEDLAVERLYAGKPFSYSEDWFKYVVFDPSWNPAYFNLYDAETADALNPAEIRTWPSDLSAFHARGGKMITFHGQQDNQITSFNSIRFYDRLAAGGMQTGAEQMEAFFRFFRISGMFHCNTGPGAWVVGQGGGASAAGIPFARENNVLAALVAWVEDEIAPDTILGTKFVNDEVGRGIQMQRRHCRYPLRNTYIGGNASLPDSWMCL</sequence>
<organism evidence="11 12">
    <name type="scientific">Penicilliopsis zonata CBS 506.65</name>
    <dbReference type="NCBI Taxonomy" id="1073090"/>
    <lineage>
        <taxon>Eukaryota</taxon>
        <taxon>Fungi</taxon>
        <taxon>Dikarya</taxon>
        <taxon>Ascomycota</taxon>
        <taxon>Pezizomycotina</taxon>
        <taxon>Eurotiomycetes</taxon>
        <taxon>Eurotiomycetidae</taxon>
        <taxon>Eurotiales</taxon>
        <taxon>Aspergillaceae</taxon>
        <taxon>Penicilliopsis</taxon>
    </lineage>
</organism>
<feature type="chain" id="PRO_5011819943" description="Carboxylic ester hydrolase" evidence="10">
    <location>
        <begin position="22"/>
        <end position="530"/>
    </location>
</feature>
<dbReference type="InterPro" id="IPR011118">
    <property type="entry name" value="Tannase/feruloyl_esterase"/>
</dbReference>
<dbReference type="PANTHER" id="PTHR33938">
    <property type="entry name" value="FERULOYL ESTERASE B-RELATED"/>
    <property type="match status" value="1"/>
</dbReference>
<dbReference type="STRING" id="1073090.A0A1L9SNJ4"/>
<dbReference type="GeneID" id="34614425"/>
<reference evidence="12" key="1">
    <citation type="journal article" date="2017" name="Genome Biol.">
        <title>Comparative genomics reveals high biological diversity and specific adaptations in the industrially and medically important fungal genus Aspergillus.</title>
        <authorList>
            <person name="de Vries R.P."/>
            <person name="Riley R."/>
            <person name="Wiebenga A."/>
            <person name="Aguilar-Osorio G."/>
            <person name="Amillis S."/>
            <person name="Uchima C.A."/>
            <person name="Anderluh G."/>
            <person name="Asadollahi M."/>
            <person name="Askin M."/>
            <person name="Barry K."/>
            <person name="Battaglia E."/>
            <person name="Bayram O."/>
            <person name="Benocci T."/>
            <person name="Braus-Stromeyer S.A."/>
            <person name="Caldana C."/>
            <person name="Canovas D."/>
            <person name="Cerqueira G.C."/>
            <person name="Chen F."/>
            <person name="Chen W."/>
            <person name="Choi C."/>
            <person name="Clum A."/>
            <person name="Dos Santos R.A."/>
            <person name="Damasio A.R."/>
            <person name="Diallinas G."/>
            <person name="Emri T."/>
            <person name="Fekete E."/>
            <person name="Flipphi M."/>
            <person name="Freyberg S."/>
            <person name="Gallo A."/>
            <person name="Gournas C."/>
            <person name="Habgood R."/>
            <person name="Hainaut M."/>
            <person name="Harispe M.L."/>
            <person name="Henrissat B."/>
            <person name="Hilden K.S."/>
            <person name="Hope R."/>
            <person name="Hossain A."/>
            <person name="Karabika E."/>
            <person name="Karaffa L."/>
            <person name="Karanyi Z."/>
            <person name="Krasevec N."/>
            <person name="Kuo A."/>
            <person name="Kusch H."/>
            <person name="LaButti K."/>
            <person name="Lagendijk E.L."/>
            <person name="Lapidus A."/>
            <person name="Levasseur A."/>
            <person name="Lindquist E."/>
            <person name="Lipzen A."/>
            <person name="Logrieco A.F."/>
            <person name="MacCabe A."/>
            <person name="Maekelae M.R."/>
            <person name="Malavazi I."/>
            <person name="Melin P."/>
            <person name="Meyer V."/>
            <person name="Mielnichuk N."/>
            <person name="Miskei M."/>
            <person name="Molnar A.P."/>
            <person name="Mule G."/>
            <person name="Ngan C.Y."/>
            <person name="Orejas M."/>
            <person name="Orosz E."/>
            <person name="Ouedraogo J.P."/>
            <person name="Overkamp K.M."/>
            <person name="Park H.-S."/>
            <person name="Perrone G."/>
            <person name="Piumi F."/>
            <person name="Punt P.J."/>
            <person name="Ram A.F."/>
            <person name="Ramon A."/>
            <person name="Rauscher S."/>
            <person name="Record E."/>
            <person name="Riano-Pachon D.M."/>
            <person name="Robert V."/>
            <person name="Roehrig J."/>
            <person name="Ruller R."/>
            <person name="Salamov A."/>
            <person name="Salih N.S."/>
            <person name="Samson R.A."/>
            <person name="Sandor E."/>
            <person name="Sanguinetti M."/>
            <person name="Schuetze T."/>
            <person name="Sepcic K."/>
            <person name="Shelest E."/>
            <person name="Sherlock G."/>
            <person name="Sophianopoulou V."/>
            <person name="Squina F.M."/>
            <person name="Sun H."/>
            <person name="Susca A."/>
            <person name="Todd R.B."/>
            <person name="Tsang A."/>
            <person name="Unkles S.E."/>
            <person name="van de Wiele N."/>
            <person name="van Rossen-Uffink D."/>
            <person name="Oliveira J.V."/>
            <person name="Vesth T.C."/>
            <person name="Visser J."/>
            <person name="Yu J.-H."/>
            <person name="Zhou M."/>
            <person name="Andersen M.R."/>
            <person name="Archer D.B."/>
            <person name="Baker S.E."/>
            <person name="Benoit I."/>
            <person name="Brakhage A.A."/>
            <person name="Braus G.H."/>
            <person name="Fischer R."/>
            <person name="Frisvad J.C."/>
            <person name="Goldman G.H."/>
            <person name="Houbraken J."/>
            <person name="Oakley B."/>
            <person name="Pocsi I."/>
            <person name="Scazzocchio C."/>
            <person name="Seiboth B."/>
            <person name="vanKuyk P.A."/>
            <person name="Wortman J."/>
            <person name="Dyer P.S."/>
            <person name="Grigoriev I.V."/>
        </authorList>
    </citation>
    <scope>NUCLEOTIDE SEQUENCE [LARGE SCALE GENOMIC DNA]</scope>
    <source>
        <strain evidence="12">CBS 506.65</strain>
    </source>
</reference>
<accession>A0A1L9SNJ4</accession>
<dbReference type="PANTHER" id="PTHR33938:SF15">
    <property type="entry name" value="FERULOYL ESTERASE B-RELATED"/>
    <property type="match status" value="1"/>
</dbReference>
<evidence type="ECO:0000256" key="10">
    <source>
        <dbReference type="RuleBase" id="RU361238"/>
    </source>
</evidence>
<evidence type="ECO:0000256" key="6">
    <source>
        <dbReference type="ARBA" id="ARBA00022801"/>
    </source>
</evidence>
<dbReference type="GO" id="GO:0045493">
    <property type="term" value="P:xylan catabolic process"/>
    <property type="evidence" value="ECO:0007669"/>
    <property type="project" value="UniProtKB-KW"/>
</dbReference>
<name>A0A1L9SNJ4_9EURO</name>
<proteinExistence type="inferred from homology"/>
<keyword evidence="7" id="KW-0106">Calcium</keyword>
<dbReference type="Gene3D" id="3.40.50.1820">
    <property type="entry name" value="alpha/beta hydrolase"/>
    <property type="match status" value="1"/>
</dbReference>
<evidence type="ECO:0000313" key="12">
    <source>
        <dbReference type="Proteomes" id="UP000184188"/>
    </source>
</evidence>
<dbReference type="VEuPathDB" id="FungiDB:ASPZODRAFT_24287"/>
<evidence type="ECO:0000256" key="3">
    <source>
        <dbReference type="ARBA" id="ARBA00022651"/>
    </source>
</evidence>
<evidence type="ECO:0000256" key="9">
    <source>
        <dbReference type="ARBA" id="ARBA00034075"/>
    </source>
</evidence>
<dbReference type="GO" id="GO:0046872">
    <property type="term" value="F:metal ion binding"/>
    <property type="evidence" value="ECO:0007669"/>
    <property type="project" value="UniProtKB-KW"/>
</dbReference>
<evidence type="ECO:0000256" key="8">
    <source>
        <dbReference type="ARBA" id="ARBA00023157"/>
    </source>
</evidence>
<evidence type="ECO:0000256" key="4">
    <source>
        <dbReference type="ARBA" id="ARBA00022723"/>
    </source>
</evidence>
<keyword evidence="3" id="KW-0624">Polysaccharide degradation</keyword>
<keyword evidence="6 10" id="KW-0378">Hydrolase</keyword>
<evidence type="ECO:0000256" key="1">
    <source>
        <dbReference type="ARBA" id="ARBA00006249"/>
    </source>
</evidence>
<keyword evidence="8" id="KW-1015">Disulfide bond</keyword>
<dbReference type="OrthoDB" id="3039123at2759"/>
<protein>
    <recommendedName>
        <fullName evidence="10">Carboxylic ester hydrolase</fullName>
        <ecNumber evidence="10">3.1.1.-</ecNumber>
    </recommendedName>
</protein>
<keyword evidence="2" id="KW-0719">Serine esterase</keyword>
<gene>
    <name evidence="11" type="ORF">ASPZODRAFT_24287</name>
</gene>
<comment type="catalytic activity">
    <reaction evidence="9">
        <text>feruloyl-polysaccharide + H2O = ferulate + polysaccharide.</text>
        <dbReference type="EC" id="3.1.1.73"/>
    </reaction>
</comment>
<dbReference type="AlphaFoldDB" id="A0A1L9SNJ4"/>
<dbReference type="SUPFAM" id="SSF53474">
    <property type="entry name" value="alpha/beta-Hydrolases"/>
    <property type="match status" value="1"/>
</dbReference>
<dbReference type="EMBL" id="KV878339">
    <property type="protein sequence ID" value="OJJ48681.1"/>
    <property type="molecule type" value="Genomic_DNA"/>
</dbReference>
<evidence type="ECO:0000256" key="7">
    <source>
        <dbReference type="ARBA" id="ARBA00022837"/>
    </source>
</evidence>
<keyword evidence="4" id="KW-0479">Metal-binding</keyword>
<dbReference type="GO" id="GO:0030600">
    <property type="term" value="F:feruloyl esterase activity"/>
    <property type="evidence" value="ECO:0007669"/>
    <property type="project" value="UniProtKB-EC"/>
</dbReference>
<dbReference type="Proteomes" id="UP000184188">
    <property type="component" value="Unassembled WGS sequence"/>
</dbReference>
<keyword evidence="3" id="KW-0858">Xylan degradation</keyword>
<dbReference type="EC" id="3.1.1.-" evidence="10"/>
<evidence type="ECO:0000256" key="5">
    <source>
        <dbReference type="ARBA" id="ARBA00022729"/>
    </source>
</evidence>
<keyword evidence="3" id="KW-0119">Carbohydrate metabolism</keyword>
<keyword evidence="12" id="KW-1185">Reference proteome</keyword>
<dbReference type="InterPro" id="IPR029058">
    <property type="entry name" value="AB_hydrolase_fold"/>
</dbReference>
<evidence type="ECO:0000256" key="2">
    <source>
        <dbReference type="ARBA" id="ARBA00022487"/>
    </source>
</evidence>
<dbReference type="Pfam" id="PF07519">
    <property type="entry name" value="Tannase"/>
    <property type="match status" value="1"/>
</dbReference>
<keyword evidence="5 10" id="KW-0732">Signal</keyword>
<dbReference type="RefSeq" id="XP_022583191.1">
    <property type="nucleotide sequence ID" value="XM_022727961.1"/>
</dbReference>
<evidence type="ECO:0000313" key="11">
    <source>
        <dbReference type="EMBL" id="OJJ48681.1"/>
    </source>
</evidence>